<gene>
    <name evidence="1" type="ORF">HDE69_000064</name>
</gene>
<dbReference type="Proteomes" id="UP000537718">
    <property type="component" value="Unassembled WGS sequence"/>
</dbReference>
<organism evidence="1 2">
    <name type="scientific">Pedobacter cryoconitis</name>
    <dbReference type="NCBI Taxonomy" id="188932"/>
    <lineage>
        <taxon>Bacteria</taxon>
        <taxon>Pseudomonadati</taxon>
        <taxon>Bacteroidota</taxon>
        <taxon>Sphingobacteriia</taxon>
        <taxon>Sphingobacteriales</taxon>
        <taxon>Sphingobacteriaceae</taxon>
        <taxon>Pedobacter</taxon>
    </lineage>
</organism>
<evidence type="ECO:0000313" key="1">
    <source>
        <dbReference type="EMBL" id="MBB5619028.1"/>
    </source>
</evidence>
<comment type="caution">
    <text evidence="1">The sequence shown here is derived from an EMBL/GenBank/DDBJ whole genome shotgun (WGS) entry which is preliminary data.</text>
</comment>
<dbReference type="EMBL" id="JACHCF010000001">
    <property type="protein sequence ID" value="MBB5619028.1"/>
    <property type="molecule type" value="Genomic_DNA"/>
</dbReference>
<proteinExistence type="predicted"/>
<evidence type="ECO:0000313" key="2">
    <source>
        <dbReference type="Proteomes" id="UP000537718"/>
    </source>
</evidence>
<protein>
    <submittedName>
        <fullName evidence="1">Uncharacterized protein</fullName>
    </submittedName>
</protein>
<name>A0A7W9DHE4_9SPHI</name>
<reference evidence="1 2" key="1">
    <citation type="submission" date="2020-08" db="EMBL/GenBank/DDBJ databases">
        <title>Genomic Encyclopedia of Type Strains, Phase IV (KMG-V): Genome sequencing to study the core and pangenomes of soil and plant-associated prokaryotes.</title>
        <authorList>
            <person name="Whitman W."/>
        </authorList>
    </citation>
    <scope>NUCLEOTIDE SEQUENCE [LARGE SCALE GENOMIC DNA]</scope>
    <source>
        <strain evidence="1 2">MP7CTX6</strain>
    </source>
</reference>
<dbReference type="AlphaFoldDB" id="A0A7W9DHE4"/>
<accession>A0A7W9DHE4</accession>
<sequence>MIYEALRPINPILKALKRIGDLYNCNFYRSLGTVQIRVTNIKIGLITGENLK</sequence>